<dbReference type="InterPro" id="IPR011545">
    <property type="entry name" value="DEAD/DEAH_box_helicase_dom"/>
</dbReference>
<reference evidence="5" key="1">
    <citation type="journal article" date="2020" name="mSystems">
        <title>Genome- and Community-Level Interaction Insights into Carbon Utilization and Element Cycling Functions of Hydrothermarchaeota in Hydrothermal Sediment.</title>
        <authorList>
            <person name="Zhou Z."/>
            <person name="Liu Y."/>
            <person name="Xu W."/>
            <person name="Pan J."/>
            <person name="Luo Z.H."/>
            <person name="Li M."/>
        </authorList>
    </citation>
    <scope>NUCLEOTIDE SEQUENCE [LARGE SCALE GENOMIC DNA]</scope>
    <source>
        <strain evidence="5">SpSt-26</strain>
    </source>
</reference>
<dbReference type="PANTHER" id="PTHR47957">
    <property type="entry name" value="ATP-DEPENDENT HELICASE HRQ1"/>
    <property type="match status" value="1"/>
</dbReference>
<dbReference type="PANTHER" id="PTHR47957:SF3">
    <property type="entry name" value="ATP-DEPENDENT HELICASE HRQ1"/>
    <property type="match status" value="1"/>
</dbReference>
<dbReference type="GO" id="GO:0006289">
    <property type="term" value="P:nucleotide-excision repair"/>
    <property type="evidence" value="ECO:0007669"/>
    <property type="project" value="TreeGrafter"/>
</dbReference>
<dbReference type="SMART" id="SM00487">
    <property type="entry name" value="DEXDc"/>
    <property type="match status" value="1"/>
</dbReference>
<comment type="caution">
    <text evidence="5">The sequence shown here is derived from an EMBL/GenBank/DDBJ whole genome shotgun (WGS) entry which is preliminary data.</text>
</comment>
<keyword evidence="5" id="KW-0347">Helicase</keyword>
<dbReference type="PROSITE" id="PS51192">
    <property type="entry name" value="HELICASE_ATP_BIND_1"/>
    <property type="match status" value="1"/>
</dbReference>
<keyword evidence="1" id="KW-0547">Nucleotide-binding</keyword>
<dbReference type="AlphaFoldDB" id="A0A7J2TI48"/>
<feature type="domain" description="Helicase ATP-binding" evidence="3">
    <location>
        <begin position="185"/>
        <end position="418"/>
    </location>
</feature>
<name>A0A7J2TI48_ARCFL</name>
<accession>A0A7J2TI48</accession>
<keyword evidence="5" id="KW-0378">Hydrolase</keyword>
<dbReference type="GO" id="GO:0005524">
    <property type="term" value="F:ATP binding"/>
    <property type="evidence" value="ECO:0007669"/>
    <property type="project" value="UniProtKB-KW"/>
</dbReference>
<dbReference type="Pfam" id="PF00271">
    <property type="entry name" value="Helicase_C"/>
    <property type="match status" value="1"/>
</dbReference>
<dbReference type="InterPro" id="IPR001650">
    <property type="entry name" value="Helicase_C-like"/>
</dbReference>
<dbReference type="InterPro" id="IPR014001">
    <property type="entry name" value="Helicase_ATP-bd"/>
</dbReference>
<organism evidence="5">
    <name type="scientific">Archaeoglobus fulgidus</name>
    <dbReference type="NCBI Taxonomy" id="2234"/>
    <lineage>
        <taxon>Archaea</taxon>
        <taxon>Methanobacteriati</taxon>
        <taxon>Methanobacteriota</taxon>
        <taxon>Archaeoglobi</taxon>
        <taxon>Archaeoglobales</taxon>
        <taxon>Archaeoglobaceae</taxon>
        <taxon>Archaeoglobus</taxon>
    </lineage>
</organism>
<sequence>MSNIEKLIRAYHLIVEKEASIIAGSNIREGEWYSVNDPRYYLERDELKKFLRSQNFGDPDKIIEDLIKQGFLIYLSDNFRSAETNKLRSLHMDVLVRSSQITTQHGRPPYILSCKFTIKKSRIPFREDRKIIPNETSDDVSKSLWDTIFSFFNGRADLANTYISIMKDYLKNSGLDAYQAGVLRKILLSEKNTHAIIAPTGAGKTEIYLFYLLATLMKLRILEKDERKALLIYPRRSLALDQAYRLIKLLSIANDRLKKYNSILTFAIRDGDTLRHLKDAKGSFRGIICPHCEKGPLVYGKGGEIVCDGCKKEYGFIKTIRGETGKADIIATNPWALEIRLIDSALGDVDIKALSNLHLMLFDEAHEYRGLSGGILGSCILDIIKENNPNLKLVFSSATIPNARSFISKLSGDSNCEIYNFEDIIDLIGNGISGEKLVILSYLTINPNYSWNTYCQLWAVFMAFIAYAYKRRELKQPQSLVFINNIRELRRAHSGYIENIRLGEPKDHLSDGIESRDPYCYWHYLPSEQREEVYQSARSRKLYEELEKKVYEMHSQLPREEREEVIRRLRQEDGLVVFSTSSLELGVDYDGVSFILNSGLDNPISLIQRIGRGGRNYKTLNTVLGLILIRAIPTEILRIYDQNFIRALSEMSSEDYSLFVTRDNPQILKRAMLIESLSKLAMKGLPTYASKGSKGPIKDLDTLQSLIKDIVEEIVNEEE</sequence>
<dbReference type="Gene3D" id="3.40.50.300">
    <property type="entry name" value="P-loop containing nucleotide triphosphate hydrolases"/>
    <property type="match status" value="2"/>
</dbReference>
<dbReference type="SMART" id="SM00490">
    <property type="entry name" value="HELICc"/>
    <property type="match status" value="1"/>
</dbReference>
<proteinExistence type="predicted"/>
<dbReference type="InterPro" id="IPR027417">
    <property type="entry name" value="P-loop_NTPase"/>
</dbReference>
<dbReference type="GO" id="GO:0003676">
    <property type="term" value="F:nucleic acid binding"/>
    <property type="evidence" value="ECO:0007669"/>
    <property type="project" value="InterPro"/>
</dbReference>
<evidence type="ECO:0000256" key="1">
    <source>
        <dbReference type="ARBA" id="ARBA00022741"/>
    </source>
</evidence>
<keyword evidence="2" id="KW-0067">ATP-binding</keyword>
<dbReference type="EMBL" id="DSLA01000027">
    <property type="protein sequence ID" value="HEH34854.1"/>
    <property type="molecule type" value="Genomic_DNA"/>
</dbReference>
<protein>
    <submittedName>
        <fullName evidence="5">DEAD/DEAH box helicase</fullName>
    </submittedName>
</protein>
<dbReference type="GO" id="GO:0043138">
    <property type="term" value="F:3'-5' DNA helicase activity"/>
    <property type="evidence" value="ECO:0007669"/>
    <property type="project" value="TreeGrafter"/>
</dbReference>
<evidence type="ECO:0000256" key="2">
    <source>
        <dbReference type="ARBA" id="ARBA00022840"/>
    </source>
</evidence>
<dbReference type="SUPFAM" id="SSF52540">
    <property type="entry name" value="P-loop containing nucleoside triphosphate hydrolases"/>
    <property type="match status" value="1"/>
</dbReference>
<evidence type="ECO:0000259" key="3">
    <source>
        <dbReference type="PROSITE" id="PS51192"/>
    </source>
</evidence>
<dbReference type="GO" id="GO:0036297">
    <property type="term" value="P:interstrand cross-link repair"/>
    <property type="evidence" value="ECO:0007669"/>
    <property type="project" value="TreeGrafter"/>
</dbReference>
<feature type="domain" description="Helicase C-terminal" evidence="4">
    <location>
        <begin position="505"/>
        <end position="652"/>
    </location>
</feature>
<dbReference type="PROSITE" id="PS51194">
    <property type="entry name" value="HELICASE_CTER"/>
    <property type="match status" value="1"/>
</dbReference>
<evidence type="ECO:0000313" key="5">
    <source>
        <dbReference type="EMBL" id="HEH34854.1"/>
    </source>
</evidence>
<gene>
    <name evidence="5" type="ORF">ENP88_01595</name>
</gene>
<evidence type="ECO:0000259" key="4">
    <source>
        <dbReference type="PROSITE" id="PS51194"/>
    </source>
</evidence>
<dbReference type="Pfam" id="PF00270">
    <property type="entry name" value="DEAD"/>
    <property type="match status" value="1"/>
</dbReference>